<proteinExistence type="predicted"/>
<dbReference type="Proteomes" id="UP000476338">
    <property type="component" value="Unassembled WGS sequence"/>
</dbReference>
<accession>A0A6L5WJ26</accession>
<protein>
    <submittedName>
        <fullName evidence="1">Uncharacterized protein</fullName>
    </submittedName>
</protein>
<dbReference type="EMBL" id="VWSJ01000005">
    <property type="protein sequence ID" value="MSN96005.1"/>
    <property type="molecule type" value="Genomic_DNA"/>
</dbReference>
<dbReference type="RefSeq" id="WP_154570276.1">
    <property type="nucleotide sequence ID" value="NZ_VWSJ01000005.1"/>
</dbReference>
<reference evidence="1 2" key="2">
    <citation type="submission" date="2020-03" db="EMBL/GenBank/DDBJ databases">
        <title>Campylobacter portucalensis sp. nov., a new species of Campylobacter isolated from the reproductive tract of bulls.</title>
        <authorList>
            <person name="Silva M.F."/>
            <person name="Pereira G."/>
            <person name="Carneiro C."/>
            <person name="Hemphill A."/>
            <person name="Mateus L."/>
            <person name="Lopes-Da-Costa L."/>
            <person name="Silva E."/>
        </authorList>
    </citation>
    <scope>NUCLEOTIDE SEQUENCE [LARGE SCALE GENOMIC DNA]</scope>
    <source>
        <strain evidence="1 2">FMV-PI01</strain>
    </source>
</reference>
<comment type="caution">
    <text evidence="1">The sequence shown here is derived from an EMBL/GenBank/DDBJ whole genome shotgun (WGS) entry which is preliminary data.</text>
</comment>
<name>A0A6L5WJ26_9BACT</name>
<evidence type="ECO:0000313" key="1">
    <source>
        <dbReference type="EMBL" id="MSN96005.1"/>
    </source>
</evidence>
<evidence type="ECO:0000313" key="2">
    <source>
        <dbReference type="Proteomes" id="UP000476338"/>
    </source>
</evidence>
<organism evidence="1 2">
    <name type="scientific">Campylobacter portucalensis</name>
    <dbReference type="NCBI Taxonomy" id="2608384"/>
    <lineage>
        <taxon>Bacteria</taxon>
        <taxon>Pseudomonadati</taxon>
        <taxon>Campylobacterota</taxon>
        <taxon>Epsilonproteobacteria</taxon>
        <taxon>Campylobacterales</taxon>
        <taxon>Campylobacteraceae</taxon>
        <taxon>Campylobacter</taxon>
    </lineage>
</organism>
<sequence>MNNLDKEKRVKYIRALERFVKSAILILKRDDFDSELFRKRINKNLEALNKVEAIFLDQPYTKALENFAKTLILEDDREILIKQANLLGKLKNSKNYRKDKHKTLKFKDEF</sequence>
<keyword evidence="2" id="KW-1185">Reference proteome</keyword>
<dbReference type="AlphaFoldDB" id="A0A6L5WJ26"/>
<reference evidence="1 2" key="1">
    <citation type="submission" date="2019-09" db="EMBL/GenBank/DDBJ databases">
        <authorList>
            <person name="Silva M."/>
            <person name="Pereira G."/>
            <person name="Lopes-Da-Costa L."/>
            <person name="Silva E."/>
        </authorList>
    </citation>
    <scope>NUCLEOTIDE SEQUENCE [LARGE SCALE GENOMIC DNA]</scope>
    <source>
        <strain evidence="1 2">FMV-PI01</strain>
    </source>
</reference>
<gene>
    <name evidence="1" type="ORF">F1B92_02150</name>
</gene>